<dbReference type="GO" id="GO:0006355">
    <property type="term" value="P:regulation of DNA-templated transcription"/>
    <property type="evidence" value="ECO:0007669"/>
    <property type="project" value="InterPro"/>
</dbReference>
<dbReference type="GO" id="GO:0003677">
    <property type="term" value="F:DNA binding"/>
    <property type="evidence" value="ECO:0007669"/>
    <property type="project" value="UniProtKB-KW"/>
</dbReference>
<evidence type="ECO:0000256" key="4">
    <source>
        <dbReference type="ARBA" id="ARBA00023242"/>
    </source>
</evidence>
<dbReference type="Gramene" id="rna-gnl|WGS:NBSK|LSAT_7X19701_mrna">
    <property type="protein sequence ID" value="cds-PLY98856.1"/>
    <property type="gene ID" value="gene-LSAT_7X19701"/>
</dbReference>
<dbReference type="PANTHER" id="PTHR31719">
    <property type="entry name" value="NAC TRANSCRIPTION FACTOR 56"/>
    <property type="match status" value="1"/>
</dbReference>
<gene>
    <name evidence="7" type="ORF">LSAT_V11C700350420</name>
</gene>
<organism evidence="7 8">
    <name type="scientific">Lactuca sativa</name>
    <name type="common">Garden lettuce</name>
    <dbReference type="NCBI Taxonomy" id="4236"/>
    <lineage>
        <taxon>Eukaryota</taxon>
        <taxon>Viridiplantae</taxon>
        <taxon>Streptophyta</taxon>
        <taxon>Embryophyta</taxon>
        <taxon>Tracheophyta</taxon>
        <taxon>Spermatophyta</taxon>
        <taxon>Magnoliopsida</taxon>
        <taxon>eudicotyledons</taxon>
        <taxon>Gunneridae</taxon>
        <taxon>Pentapetalae</taxon>
        <taxon>asterids</taxon>
        <taxon>campanulids</taxon>
        <taxon>Asterales</taxon>
        <taxon>Asteraceae</taxon>
        <taxon>Cichorioideae</taxon>
        <taxon>Cichorieae</taxon>
        <taxon>Lactucinae</taxon>
        <taxon>Lactuca</taxon>
    </lineage>
</organism>
<evidence type="ECO:0000256" key="3">
    <source>
        <dbReference type="ARBA" id="ARBA00023163"/>
    </source>
</evidence>
<keyword evidence="1" id="KW-0805">Transcription regulation</keyword>
<evidence type="ECO:0000313" key="8">
    <source>
        <dbReference type="Proteomes" id="UP000235145"/>
    </source>
</evidence>
<sequence length="399" mass="45268">MDVALDFADQLPSYYRFCPTDSELILDCLNAKLESREPPKCRLHEVNIYNHTPEQLAEQYRSHENKWYFLTSGDRKYPKGNRPDRALSVPGKHGCWKTSEKLMPVYDATSGQMVGHKGTLTYYENGRRTMWVMHEYTINGPNLPFENGEELSEWVLCKIYKREMEEPKIPLRKRRRVSENDSDSASSSVSVEPPASSAQPLANGAYTTATTEHGLISIQPMQIRELCYHTNMLSLSTPSDGFLFSNGALNSSSMKPLIDYIDYPPVLVQNSCEYAPTQLDVQNICDQNDAADDFHVHDDSNETTISAPVEVEWSFKSPDNYSDQSMVVPQDDATGHPKTQLNVQTCSNHHMVDVPHDDAADHHIPQPDGDFNANVWPLDDAHKLILNTVSFDFKRIRLL</sequence>
<accession>A0A9R1UY99</accession>
<dbReference type="EMBL" id="NBSK02000007">
    <property type="protein sequence ID" value="KAJ0194993.1"/>
    <property type="molecule type" value="Genomic_DNA"/>
</dbReference>
<dbReference type="InterPro" id="IPR003441">
    <property type="entry name" value="NAC-dom"/>
</dbReference>
<dbReference type="OrthoDB" id="1577991at2759"/>
<evidence type="ECO:0000256" key="5">
    <source>
        <dbReference type="SAM" id="MobiDB-lite"/>
    </source>
</evidence>
<protein>
    <recommendedName>
        <fullName evidence="6">NAC domain-containing protein</fullName>
    </recommendedName>
</protein>
<feature type="region of interest" description="Disordered" evidence="5">
    <location>
        <begin position="172"/>
        <end position="202"/>
    </location>
</feature>
<dbReference type="PANTHER" id="PTHR31719:SF179">
    <property type="entry name" value="OS08G0148400 PROTEIN"/>
    <property type="match status" value="1"/>
</dbReference>
<dbReference type="Proteomes" id="UP000235145">
    <property type="component" value="Unassembled WGS sequence"/>
</dbReference>
<keyword evidence="2" id="KW-0238">DNA-binding</keyword>
<dbReference type="SUPFAM" id="SSF101941">
    <property type="entry name" value="NAC domain"/>
    <property type="match status" value="1"/>
</dbReference>
<dbReference type="Gene3D" id="2.170.150.80">
    <property type="entry name" value="NAC domain"/>
    <property type="match status" value="1"/>
</dbReference>
<reference evidence="7 8" key="1">
    <citation type="journal article" date="2017" name="Nat. Commun.">
        <title>Genome assembly with in vitro proximity ligation data and whole-genome triplication in lettuce.</title>
        <authorList>
            <person name="Reyes-Chin-Wo S."/>
            <person name="Wang Z."/>
            <person name="Yang X."/>
            <person name="Kozik A."/>
            <person name="Arikit S."/>
            <person name="Song C."/>
            <person name="Xia L."/>
            <person name="Froenicke L."/>
            <person name="Lavelle D.O."/>
            <person name="Truco M.J."/>
            <person name="Xia R."/>
            <person name="Zhu S."/>
            <person name="Xu C."/>
            <person name="Xu H."/>
            <person name="Xu X."/>
            <person name="Cox K."/>
            <person name="Korf I."/>
            <person name="Meyers B.C."/>
            <person name="Michelmore R.W."/>
        </authorList>
    </citation>
    <scope>NUCLEOTIDE SEQUENCE [LARGE SCALE GENOMIC DNA]</scope>
    <source>
        <strain evidence="8">cv. Salinas</strain>
        <tissue evidence="7">Seedlings</tissue>
    </source>
</reference>
<keyword evidence="4" id="KW-0539">Nucleus</keyword>
<keyword evidence="8" id="KW-1185">Reference proteome</keyword>
<dbReference type="Pfam" id="PF02365">
    <property type="entry name" value="NAM"/>
    <property type="match status" value="1"/>
</dbReference>
<evidence type="ECO:0000256" key="2">
    <source>
        <dbReference type="ARBA" id="ARBA00023125"/>
    </source>
</evidence>
<name>A0A9R1UY99_LACSA</name>
<evidence type="ECO:0000256" key="1">
    <source>
        <dbReference type="ARBA" id="ARBA00023015"/>
    </source>
</evidence>
<dbReference type="AlphaFoldDB" id="A0A9R1UY99"/>
<feature type="domain" description="NAC" evidence="6">
    <location>
        <begin position="11"/>
        <end position="162"/>
    </location>
</feature>
<evidence type="ECO:0000313" key="7">
    <source>
        <dbReference type="EMBL" id="KAJ0194993.1"/>
    </source>
</evidence>
<feature type="compositionally biased region" description="Low complexity" evidence="5">
    <location>
        <begin position="183"/>
        <end position="197"/>
    </location>
</feature>
<proteinExistence type="predicted"/>
<evidence type="ECO:0000259" key="6">
    <source>
        <dbReference type="PROSITE" id="PS51005"/>
    </source>
</evidence>
<comment type="caution">
    <text evidence="7">The sequence shown here is derived from an EMBL/GenBank/DDBJ whole genome shotgun (WGS) entry which is preliminary data.</text>
</comment>
<dbReference type="InterPro" id="IPR036093">
    <property type="entry name" value="NAC_dom_sf"/>
</dbReference>
<keyword evidence="3" id="KW-0804">Transcription</keyword>
<dbReference type="PROSITE" id="PS51005">
    <property type="entry name" value="NAC"/>
    <property type="match status" value="1"/>
</dbReference>